<dbReference type="Pfam" id="PF07030">
    <property type="entry name" value="Phage_Mu_Gp36"/>
    <property type="match status" value="1"/>
</dbReference>
<feature type="region of interest" description="Disordered" evidence="1">
    <location>
        <begin position="113"/>
        <end position="141"/>
    </location>
</feature>
<evidence type="ECO:0008006" key="4">
    <source>
        <dbReference type="Google" id="ProtNLM"/>
    </source>
</evidence>
<sequence>MSKFITPEDYDASIHREILDALTRNDDTLVEICEDRAVSEMRGYLSARYDTDTLFSAEGSARHPLVLMMALDITVYHLFCIHNPQKLSQVREDRYERAVEWLRQVAKCQINIDGAPPLPDTESRQGLPWKMRSNPKRRNRL</sequence>
<proteinExistence type="predicted"/>
<dbReference type="GeneID" id="60063631"/>
<comment type="caution">
    <text evidence="2">The sequence shown here is derived from an EMBL/GenBank/DDBJ whole genome shotgun (WGS) entry which is preliminary data.</text>
</comment>
<evidence type="ECO:0000256" key="1">
    <source>
        <dbReference type="SAM" id="MobiDB-lite"/>
    </source>
</evidence>
<dbReference type="Proteomes" id="UP000017831">
    <property type="component" value="Unassembled WGS sequence"/>
</dbReference>
<name>U6RSU9_9BACT</name>
<dbReference type="RefSeq" id="WP_005936110.1">
    <property type="nucleotide sequence ID" value="NZ_KB890364.1"/>
</dbReference>
<dbReference type="STRING" id="1121098.HMPREF1534_00289"/>
<gene>
    <name evidence="2" type="ORF">HMPREF1534_00289</name>
</gene>
<dbReference type="InterPro" id="IPR009752">
    <property type="entry name" value="Phage_Mu_GpJ"/>
</dbReference>
<accession>U6RSU9</accession>
<dbReference type="OrthoDB" id="881590at2"/>
<dbReference type="AlphaFoldDB" id="U6RSU9"/>
<dbReference type="PATRIC" id="fig|1121098.3.peg.291"/>
<dbReference type="HOGENOM" id="CLU_123734_0_0_10"/>
<evidence type="ECO:0000313" key="3">
    <source>
        <dbReference type="Proteomes" id="UP000017831"/>
    </source>
</evidence>
<dbReference type="EMBL" id="AQHY01000004">
    <property type="protein sequence ID" value="EOA58323.1"/>
    <property type="molecule type" value="Genomic_DNA"/>
</dbReference>
<organism evidence="2 3">
    <name type="scientific">Phocaeicola massiliensis B84634 = Timone 84634 = DSM 17679 = JCM 13223</name>
    <dbReference type="NCBI Taxonomy" id="1121098"/>
    <lineage>
        <taxon>Bacteria</taxon>
        <taxon>Pseudomonadati</taxon>
        <taxon>Bacteroidota</taxon>
        <taxon>Bacteroidia</taxon>
        <taxon>Bacteroidales</taxon>
        <taxon>Bacteroidaceae</taxon>
        <taxon>Phocaeicola</taxon>
    </lineage>
</organism>
<protein>
    <recommendedName>
        <fullName evidence="4">Mu-like prophage protein gp36</fullName>
    </recommendedName>
</protein>
<evidence type="ECO:0000313" key="2">
    <source>
        <dbReference type="EMBL" id="EOA58323.1"/>
    </source>
</evidence>
<reference evidence="2 3" key="1">
    <citation type="submission" date="2013-04" db="EMBL/GenBank/DDBJ databases">
        <title>The Genome Sequence of Bacteroides massiliensis DSM 17679.</title>
        <authorList>
            <consortium name="The Broad Institute Genomics Platform"/>
            <person name="Earl A."/>
            <person name="Ward D."/>
            <person name="Feldgarden M."/>
            <person name="Gevers D."/>
            <person name="Martens E."/>
            <person name="Fenner L."/>
            <person name="Roux V."/>
            <person name="Mallet M.N."/>
            <person name="Raoult D."/>
            <person name="Walker B."/>
            <person name="Young S."/>
            <person name="Zeng Q."/>
            <person name="Gargeya S."/>
            <person name="Fitzgerald M."/>
            <person name="Haas B."/>
            <person name="Abouelleil A."/>
            <person name="Allen A.W."/>
            <person name="Alvarado L."/>
            <person name="Arachchi H.M."/>
            <person name="Berlin A.M."/>
            <person name="Chapman S.B."/>
            <person name="Gainer-Dewar J."/>
            <person name="Goldberg J."/>
            <person name="Griggs A."/>
            <person name="Gujja S."/>
            <person name="Hansen M."/>
            <person name="Howarth C."/>
            <person name="Imamovic A."/>
            <person name="Ireland A."/>
            <person name="Larimer J."/>
            <person name="McCowan C."/>
            <person name="Murphy C."/>
            <person name="Pearson M."/>
            <person name="Poon T.W."/>
            <person name="Priest M."/>
            <person name="Roberts A."/>
            <person name="Saif S."/>
            <person name="Shea T."/>
            <person name="Sisk P."/>
            <person name="Sykes S."/>
            <person name="Wortman J."/>
            <person name="Nusbaum C."/>
            <person name="Birren B."/>
        </authorList>
    </citation>
    <scope>NUCLEOTIDE SEQUENCE [LARGE SCALE GENOMIC DNA]</scope>
    <source>
        <strain evidence="3">B84634 / Timone 84634 / DSM 17679 / JCM 13223</strain>
    </source>
</reference>
<keyword evidence="3" id="KW-1185">Reference proteome</keyword>
<dbReference type="eggNOG" id="COG4387">
    <property type="taxonomic scope" value="Bacteria"/>
</dbReference>